<evidence type="ECO:0000256" key="1">
    <source>
        <dbReference type="ARBA" id="ARBA00010403"/>
    </source>
</evidence>
<dbReference type="InterPro" id="IPR008040">
    <property type="entry name" value="Hydant_A_N"/>
</dbReference>
<dbReference type="GO" id="GO:0017168">
    <property type="term" value="F:5-oxoprolinase (ATP-hydrolyzing) activity"/>
    <property type="evidence" value="ECO:0007669"/>
    <property type="project" value="TreeGrafter"/>
</dbReference>
<dbReference type="Pfam" id="PF05378">
    <property type="entry name" value="Hydant_A_N"/>
    <property type="match status" value="1"/>
</dbReference>
<evidence type="ECO:0000313" key="5">
    <source>
        <dbReference type="EMBL" id="MVM34648.1"/>
    </source>
</evidence>
<dbReference type="EMBL" id="WPIN01000017">
    <property type="protein sequence ID" value="MVM34648.1"/>
    <property type="molecule type" value="Genomic_DNA"/>
</dbReference>
<dbReference type="GO" id="GO:0005829">
    <property type="term" value="C:cytosol"/>
    <property type="evidence" value="ECO:0007669"/>
    <property type="project" value="TreeGrafter"/>
</dbReference>
<dbReference type="GO" id="GO:0006749">
    <property type="term" value="P:glutathione metabolic process"/>
    <property type="evidence" value="ECO:0007669"/>
    <property type="project" value="TreeGrafter"/>
</dbReference>
<organism evidence="5 6">
    <name type="scientific">Spirosoma arboris</name>
    <dbReference type="NCBI Taxonomy" id="2682092"/>
    <lineage>
        <taxon>Bacteria</taxon>
        <taxon>Pseudomonadati</taxon>
        <taxon>Bacteroidota</taxon>
        <taxon>Cytophagia</taxon>
        <taxon>Cytophagales</taxon>
        <taxon>Cytophagaceae</taxon>
        <taxon>Spirosoma</taxon>
    </lineage>
</organism>
<protein>
    <submittedName>
        <fullName evidence="5">5-oxoprolinase</fullName>
    </submittedName>
</protein>
<comment type="caution">
    <text evidence="5">The sequence shown here is derived from an EMBL/GenBank/DDBJ whole genome shotgun (WGS) entry which is preliminary data.</text>
</comment>
<dbReference type="RefSeq" id="WP_157589467.1">
    <property type="nucleotide sequence ID" value="NZ_WPIN01000017.1"/>
</dbReference>
<feature type="domain" description="Hydantoinase A/oxoprolinase" evidence="2">
    <location>
        <begin position="260"/>
        <end position="540"/>
    </location>
</feature>
<feature type="domain" description="Hydantoinase B/oxoprolinase" evidence="3">
    <location>
        <begin position="730"/>
        <end position="1247"/>
    </location>
</feature>
<gene>
    <name evidence="5" type="ORF">GO755_31765</name>
</gene>
<dbReference type="Proteomes" id="UP000436006">
    <property type="component" value="Unassembled WGS sequence"/>
</dbReference>
<dbReference type="AlphaFoldDB" id="A0A7K1SLK7"/>
<dbReference type="InterPro" id="IPR002821">
    <property type="entry name" value="Hydantoinase_A"/>
</dbReference>
<comment type="similarity">
    <text evidence="1">Belongs to the oxoprolinase family.</text>
</comment>
<dbReference type="InterPro" id="IPR003692">
    <property type="entry name" value="Hydantoinase_B"/>
</dbReference>
<dbReference type="Pfam" id="PF02538">
    <property type="entry name" value="Hydantoinase_B"/>
    <property type="match status" value="1"/>
</dbReference>
<reference evidence="5 6" key="1">
    <citation type="submission" date="2019-12" db="EMBL/GenBank/DDBJ databases">
        <title>Spirosoma sp. HMF4905 genome sequencing and assembly.</title>
        <authorList>
            <person name="Kang H."/>
            <person name="Cha I."/>
            <person name="Kim H."/>
            <person name="Joh K."/>
        </authorList>
    </citation>
    <scope>NUCLEOTIDE SEQUENCE [LARGE SCALE GENOMIC DNA]</scope>
    <source>
        <strain evidence="5 6">HMF4905</strain>
    </source>
</reference>
<evidence type="ECO:0000259" key="3">
    <source>
        <dbReference type="Pfam" id="PF02538"/>
    </source>
</evidence>
<dbReference type="Pfam" id="PF01968">
    <property type="entry name" value="Hydantoinase_A"/>
    <property type="match status" value="1"/>
</dbReference>
<evidence type="ECO:0000259" key="4">
    <source>
        <dbReference type="Pfam" id="PF05378"/>
    </source>
</evidence>
<keyword evidence="6" id="KW-1185">Reference proteome</keyword>
<sequence length="1251" mass="135109">MYQIWIDTGGTFTDGLALDPNGNLRRTKVLSSSRLRGQLIAGKLVAPWLTAPIFDGYQLRVIETDEVFTIESLTVDGVLELRNADKMYTLHTVELFTGEEAPVLAARLLTQTPVNRPFPPLEMRLGTTKGTNALLERKGGRVALLVTKGFKDLLKIGTQQRPDLFQLAIPPAEVLYDTVLEVDERIAASGQILTPLSTQTSAELVEQIREAQPDAIAISFLNAYRNPVHERQLHEALTQAGFTYITRSSQVSVTPQYVSRTQTTVVDAYLTPVMRSYLDNVQLQLGGGNVRIMTSSGGLVRADLFQPKDSLLSGPAGGVIGAAAIAANQPVLILDMGGTSTDVARIQGGVDYRFTTKIGPFDLQLPSLAIETVAAGGGSVCWFDGSQLRVGPQSAGANPGPACYGATATGQPLLLTITDVNLLLGKLHPKQFGIPVFPQKAQDALSEVIRQIEVKTGNQPKPLTVLRGFERIANETMAGAIRKISVARGFDPKEYGLLVFGGAGGLHGCAIALLLGMEQMILPFDGGLLSAYGIGQAQIERMATRSVLQPLSVVDAELPALADDLIQTATRALREDVGANASIETKAISLFLRLLGQESAIDIPISDNLEDDFREKYQHLYGHFPADKPIELESIRVIVSTVSSENPVSSSSVSHHHAAPAFQTDVYPAYDWTQLSEGDTFRGPALLLNTTSSAFIESGWRLIVQANKNALVDYIADDEEESIIESNEVIQLELFTQRFRAIAEEMGAQLQRTAFSVNVKERLDFSCALLDANAELVANAPHIPVHLGSLGVCARLVLAAMPTLEPGDVVITNHPKYGGSHLPDVTLLSGVFTDANELIGYVINRAHHAEIGGKVPGSMPPDAVSLIEEGVVLEPMYVVKNGQFLWENELAERFTKAPYPSRALAENRADIEAALASLKAGETALCQLVSQYSLPTVRHYMKRLQQSATDAISAVLKPLAGNIYRAEEALDDGHQIRLEIRVADDSSRQRIQFDFSGTSGVHPHNLNANISILYSAVLYVLRLWCGRDIPLNEGLMAPVDLLLPESSFLNPVFPDDPALCPAVVGGNTEVSQRLVDTLLKALGLAACSQGTMNNFLFGKSSATPDQFGYYETIGGGTGATTYADGRSAVHQHMTNTKLTDPEELERRYPVRLHQFAIRTGSGGAGQWSGGDGIIREIEFLEQVQATLLSQHRVVAPYGINGGKPGETGRQTLIFTNSQEESLPGIFTRVMQPGERIRIETPGGGGAGLQTE</sequence>
<feature type="domain" description="Hydantoinase/oxoprolinase N-terminal" evidence="4">
    <location>
        <begin position="120"/>
        <end position="239"/>
    </location>
</feature>
<evidence type="ECO:0000313" key="6">
    <source>
        <dbReference type="Proteomes" id="UP000436006"/>
    </source>
</evidence>
<dbReference type="PANTHER" id="PTHR11365:SF23">
    <property type="entry name" value="HYPOTHETICAL 5-OXOPROLINASE (EUROFUNG)-RELATED"/>
    <property type="match status" value="1"/>
</dbReference>
<proteinExistence type="inferred from homology"/>
<evidence type="ECO:0000259" key="2">
    <source>
        <dbReference type="Pfam" id="PF01968"/>
    </source>
</evidence>
<dbReference type="InterPro" id="IPR045079">
    <property type="entry name" value="Oxoprolinase-like"/>
</dbReference>
<name>A0A7K1SLK7_9BACT</name>
<dbReference type="PANTHER" id="PTHR11365">
    <property type="entry name" value="5-OXOPROLINASE RELATED"/>
    <property type="match status" value="1"/>
</dbReference>
<accession>A0A7K1SLK7</accession>